<reference evidence="3 4" key="1">
    <citation type="journal article" date="2023" name="bioRxiv">
        <title>High-quality genome assemblies of four members of thePodospora anserinaspecies complex.</title>
        <authorList>
            <person name="Ament-Velasquez S.L."/>
            <person name="Vogan A.A."/>
            <person name="Wallerman O."/>
            <person name="Hartmann F."/>
            <person name="Gautier V."/>
            <person name="Silar P."/>
            <person name="Giraud T."/>
            <person name="Johannesson H."/>
        </authorList>
    </citation>
    <scope>NUCLEOTIDE SEQUENCE [LARGE SCALE GENOMIC DNA]</scope>
    <source>
        <strain evidence="3 4">CBS 411.78</strain>
    </source>
</reference>
<evidence type="ECO:0000259" key="2">
    <source>
        <dbReference type="Pfam" id="PF06985"/>
    </source>
</evidence>
<dbReference type="InterPro" id="IPR052895">
    <property type="entry name" value="HetReg/Transcr_Mod"/>
</dbReference>
<gene>
    <name evidence="3" type="ORF">QC763_607500</name>
</gene>
<dbReference type="GeneID" id="87934930"/>
<feature type="region of interest" description="Disordered" evidence="1">
    <location>
        <begin position="89"/>
        <end position="125"/>
    </location>
</feature>
<proteinExistence type="predicted"/>
<dbReference type="EMBL" id="JAFFHB010000008">
    <property type="protein sequence ID" value="KAK4663312.1"/>
    <property type="molecule type" value="Genomic_DNA"/>
</dbReference>
<evidence type="ECO:0000313" key="3">
    <source>
        <dbReference type="EMBL" id="KAK4663312.1"/>
    </source>
</evidence>
<dbReference type="PANTHER" id="PTHR24148">
    <property type="entry name" value="ANKYRIN REPEAT DOMAIN-CONTAINING PROTEIN 39 HOMOLOG-RELATED"/>
    <property type="match status" value="1"/>
</dbReference>
<keyword evidence="4" id="KW-1185">Reference proteome</keyword>
<name>A0ABR0H5Y1_9PEZI</name>
<sequence>MHTSRDYRLLSYSLAVNYNGLWRNYLRCSRASGLFLIIGDVCNVCSPTLAPKRCLTIWNKRHLASNSSSSRATGRVPTKLRHQKLQIAVRGPNMSRQLGPQEEATRNDPAPKDSQLTQHGTITRYRDRTDAPVHGRLEQEYPYASLTKAGNIHLLHLIPSREHDGRIEARLVKYPLLPVTRVMHLYEALSYSWVTGGFSRSIYIDSLERLVTHNLHEALLCLRDPEIVRVLWIDVICISQSNDTEKQGQIPLMPRIYSMANRVIIWLGTAGPLEGRAFEVVGLAHISPCRALNQKRPPFMSIAQSCYELWLGMRSSWSAYLPSQHHDANRRASPLITGKENPYLADK</sequence>
<organism evidence="3 4">
    <name type="scientific">Podospora pseudopauciseta</name>
    <dbReference type="NCBI Taxonomy" id="2093780"/>
    <lineage>
        <taxon>Eukaryota</taxon>
        <taxon>Fungi</taxon>
        <taxon>Dikarya</taxon>
        <taxon>Ascomycota</taxon>
        <taxon>Pezizomycotina</taxon>
        <taxon>Sordariomycetes</taxon>
        <taxon>Sordariomycetidae</taxon>
        <taxon>Sordariales</taxon>
        <taxon>Podosporaceae</taxon>
        <taxon>Podospora</taxon>
    </lineage>
</organism>
<feature type="domain" description="Heterokaryon incompatibility" evidence="2">
    <location>
        <begin position="186"/>
        <end position="274"/>
    </location>
</feature>
<evidence type="ECO:0000256" key="1">
    <source>
        <dbReference type="SAM" id="MobiDB-lite"/>
    </source>
</evidence>
<dbReference type="InterPro" id="IPR010730">
    <property type="entry name" value="HET"/>
</dbReference>
<dbReference type="RefSeq" id="XP_062763278.1">
    <property type="nucleotide sequence ID" value="XM_062914587.1"/>
</dbReference>
<protein>
    <recommendedName>
        <fullName evidence="2">Heterokaryon incompatibility domain-containing protein</fullName>
    </recommendedName>
</protein>
<comment type="caution">
    <text evidence="3">The sequence shown here is derived from an EMBL/GenBank/DDBJ whole genome shotgun (WGS) entry which is preliminary data.</text>
</comment>
<evidence type="ECO:0000313" key="4">
    <source>
        <dbReference type="Proteomes" id="UP001326199"/>
    </source>
</evidence>
<dbReference type="Proteomes" id="UP001326199">
    <property type="component" value="Unassembled WGS sequence"/>
</dbReference>
<dbReference type="Pfam" id="PF06985">
    <property type="entry name" value="HET"/>
    <property type="match status" value="1"/>
</dbReference>
<accession>A0ABR0H5Y1</accession>
<dbReference type="PANTHER" id="PTHR24148:SF78">
    <property type="entry name" value="HETEROKARYON INCOMPATIBILITY DOMAIN-CONTAINING PROTEIN"/>
    <property type="match status" value="1"/>
</dbReference>